<evidence type="ECO:0000256" key="5">
    <source>
        <dbReference type="ARBA" id="ARBA00018339"/>
    </source>
</evidence>
<dbReference type="OrthoDB" id="5072at2759"/>
<dbReference type="GO" id="GO:0005730">
    <property type="term" value="C:nucleolus"/>
    <property type="evidence" value="ECO:0007669"/>
    <property type="project" value="UniProtKB-SubCell"/>
</dbReference>
<dbReference type="InterPro" id="IPR011687">
    <property type="entry name" value="Nop53/GLTSCR2"/>
</dbReference>
<evidence type="ECO:0000256" key="7">
    <source>
        <dbReference type="ARBA" id="ARBA00023242"/>
    </source>
</evidence>
<dbReference type="GO" id="GO:0006364">
    <property type="term" value="P:rRNA processing"/>
    <property type="evidence" value="ECO:0007669"/>
    <property type="project" value="TreeGrafter"/>
</dbReference>
<proteinExistence type="inferred from homology"/>
<evidence type="ECO:0000256" key="6">
    <source>
        <dbReference type="ARBA" id="ARBA00022517"/>
    </source>
</evidence>
<evidence type="ECO:0000256" key="9">
    <source>
        <dbReference type="SAM" id="MobiDB-lite"/>
    </source>
</evidence>
<sequence>MAAPTKITSTGNGNPMAAPSRGDSLSRGHYSSMLCLLQKTIPHNAKPLEQVGQRTVFTAKEYNATIEFYWMPLLLESNADNPGKHRVDDRIVRMGSIHKHAQHWKGVHILVLHSYLWWFKDEYFKILKGGSFEDEVKDVEEVLSKDAYRMGLQSMLEWLKKNIDPTETRVFFTGMSPTHGRSVEWGGERNGSCYNETSMVHDLNYEGPKSWKETVRIIDEVLVSESRIITILNITKLTTYRKDGHTSIYKKQWGSLSQEQLANPVSYADCIHWCLPGVQDTWRTSGIQIKYDNQGFLSSASSSSSSSSKPLQQKPPATMGKKSKSSRKGKKAWRANISTEDIEDFFDNSIKDALSGGSLADVPSDSLAYVDKSGDIPARKKIEKKRDKMLHYESLLQKNVFVKPVPSSCTKKSKMKSKGAKKADDSAQVCEKDAAVATCSGIVGIWNETGEQNVKRKKMSKTSIIPAVEVDPPGCSFNPPPESHQDALAAAVADEMQKVYQDELGPEPVPLTVPGDTVDEENLYFLDVDDESDADGENMAEDGNLEPENRMKKTKVVTRVEKNKRARRKEQLKAEAEAQKVKNLSKEIDSVKNIIQEIAKEDEEKQKRHLRRVVSKLERLKSCPPRLGKRKFHPAPVQVLLSEEITGSLRQLKGCCTLAKDRFKSLEKRGLVVPSKKSGRR</sequence>
<comment type="similarity">
    <text evidence="3">Belongs to the PC-esterase family. TBL subfamily.</text>
</comment>
<feature type="domain" description="Trichome birefringence-like C-terminal" evidence="10">
    <location>
        <begin position="22"/>
        <end position="282"/>
    </location>
</feature>
<evidence type="ECO:0000256" key="4">
    <source>
        <dbReference type="ARBA" id="ARBA00008838"/>
    </source>
</evidence>
<dbReference type="InterPro" id="IPR026057">
    <property type="entry name" value="TBL_C"/>
</dbReference>
<feature type="compositionally biased region" description="Basic residues" evidence="9">
    <location>
        <begin position="321"/>
        <end position="333"/>
    </location>
</feature>
<evidence type="ECO:0000256" key="2">
    <source>
        <dbReference type="ARBA" id="ARBA00004642"/>
    </source>
</evidence>
<dbReference type="GO" id="GO:0005654">
    <property type="term" value="C:nucleoplasm"/>
    <property type="evidence" value="ECO:0007669"/>
    <property type="project" value="UniProtKB-SubCell"/>
</dbReference>
<evidence type="ECO:0000313" key="12">
    <source>
        <dbReference type="Proteomes" id="UP000595140"/>
    </source>
</evidence>
<protein>
    <recommendedName>
        <fullName evidence="5">Ribosome biogenesis protein NOP53</fullName>
    </recommendedName>
</protein>
<reference evidence="11 12" key="1">
    <citation type="submission" date="2018-04" db="EMBL/GenBank/DDBJ databases">
        <authorList>
            <person name="Vogel A."/>
        </authorList>
    </citation>
    <scope>NUCLEOTIDE SEQUENCE [LARGE SCALE GENOMIC DNA]</scope>
</reference>
<evidence type="ECO:0000313" key="11">
    <source>
        <dbReference type="EMBL" id="VFQ81133.1"/>
    </source>
</evidence>
<keyword evidence="12" id="KW-1185">Reference proteome</keyword>
<dbReference type="Proteomes" id="UP000595140">
    <property type="component" value="Unassembled WGS sequence"/>
</dbReference>
<accession>A0A484LX60</accession>
<dbReference type="EMBL" id="OOIL02002239">
    <property type="protein sequence ID" value="VFQ81133.1"/>
    <property type="molecule type" value="Genomic_DNA"/>
</dbReference>
<evidence type="ECO:0000256" key="1">
    <source>
        <dbReference type="ARBA" id="ARBA00004604"/>
    </source>
</evidence>
<evidence type="ECO:0000259" key="10">
    <source>
        <dbReference type="Pfam" id="PF13839"/>
    </source>
</evidence>
<feature type="region of interest" description="Disordered" evidence="9">
    <location>
        <begin position="1"/>
        <end position="24"/>
    </location>
</feature>
<dbReference type="PANTHER" id="PTHR14211:SF7">
    <property type="entry name" value="RIBOSOME BIOGENESIS PROTEIN NOP53"/>
    <property type="match status" value="1"/>
</dbReference>
<keyword evidence="8" id="KW-0175">Coiled coil</keyword>
<name>A0A484LX60_9ASTE</name>
<keyword evidence="7" id="KW-0539">Nucleus</keyword>
<comment type="subcellular location">
    <subcellularLocation>
        <location evidence="1">Nucleus</location>
        <location evidence="1">Nucleolus</location>
    </subcellularLocation>
    <subcellularLocation>
        <location evidence="2">Nucleus</location>
        <location evidence="2">Nucleoplasm</location>
    </subcellularLocation>
</comment>
<organism evidence="11 12">
    <name type="scientific">Cuscuta campestris</name>
    <dbReference type="NCBI Taxonomy" id="132261"/>
    <lineage>
        <taxon>Eukaryota</taxon>
        <taxon>Viridiplantae</taxon>
        <taxon>Streptophyta</taxon>
        <taxon>Embryophyta</taxon>
        <taxon>Tracheophyta</taxon>
        <taxon>Spermatophyta</taxon>
        <taxon>Magnoliopsida</taxon>
        <taxon>eudicotyledons</taxon>
        <taxon>Gunneridae</taxon>
        <taxon>Pentapetalae</taxon>
        <taxon>asterids</taxon>
        <taxon>lamiids</taxon>
        <taxon>Solanales</taxon>
        <taxon>Convolvulaceae</taxon>
        <taxon>Cuscuteae</taxon>
        <taxon>Cuscuta</taxon>
        <taxon>Cuscuta subgen. Grammica</taxon>
        <taxon>Cuscuta sect. Cleistogrammica</taxon>
    </lineage>
</organism>
<dbReference type="GO" id="GO:0000027">
    <property type="term" value="P:ribosomal large subunit assembly"/>
    <property type="evidence" value="ECO:0007669"/>
    <property type="project" value="TreeGrafter"/>
</dbReference>
<dbReference type="Pfam" id="PF13839">
    <property type="entry name" value="PC-Esterase"/>
    <property type="match status" value="1"/>
</dbReference>
<feature type="compositionally biased region" description="Polar residues" evidence="9">
    <location>
        <begin position="1"/>
        <end position="13"/>
    </location>
</feature>
<dbReference type="PANTHER" id="PTHR14211">
    <property type="entry name" value="GLIOMA SUPPRESSOR CANDIDATE REGION GENE 2"/>
    <property type="match status" value="1"/>
</dbReference>
<dbReference type="Pfam" id="PF07767">
    <property type="entry name" value="Nop53"/>
    <property type="match status" value="1"/>
</dbReference>
<dbReference type="GO" id="GO:0016740">
    <property type="term" value="F:transferase activity"/>
    <property type="evidence" value="ECO:0007669"/>
    <property type="project" value="InterPro"/>
</dbReference>
<evidence type="ECO:0000256" key="8">
    <source>
        <dbReference type="SAM" id="Coils"/>
    </source>
</evidence>
<dbReference type="AlphaFoldDB" id="A0A484LX60"/>
<gene>
    <name evidence="11" type="ORF">CCAM_LOCUS22909</name>
</gene>
<keyword evidence="6" id="KW-0690">Ribosome biogenesis</keyword>
<comment type="similarity">
    <text evidence="4">Belongs to the NOP53 family.</text>
</comment>
<feature type="coiled-coil region" evidence="8">
    <location>
        <begin position="559"/>
        <end position="620"/>
    </location>
</feature>
<feature type="region of interest" description="Disordered" evidence="9">
    <location>
        <begin position="300"/>
        <end position="333"/>
    </location>
</feature>
<evidence type="ECO:0000256" key="3">
    <source>
        <dbReference type="ARBA" id="ARBA00007727"/>
    </source>
</evidence>
<dbReference type="GO" id="GO:0008097">
    <property type="term" value="F:5S rRNA binding"/>
    <property type="evidence" value="ECO:0007669"/>
    <property type="project" value="TreeGrafter"/>
</dbReference>